<dbReference type="FunFam" id="3.40.50.620:FF:000037">
    <property type="entry name" value="Glutamine--tRNA ligase cytoplasmic"/>
    <property type="match status" value="1"/>
</dbReference>
<name>A0A1X0QBP3_9MICR</name>
<evidence type="ECO:0000256" key="9">
    <source>
        <dbReference type="RuleBase" id="RU363037"/>
    </source>
</evidence>
<dbReference type="InterPro" id="IPR011035">
    <property type="entry name" value="Ribosomal_bL25/Gln-tRNA_synth"/>
</dbReference>
<evidence type="ECO:0000313" key="12">
    <source>
        <dbReference type="EMBL" id="ORD97178.1"/>
    </source>
</evidence>
<dbReference type="OrthoDB" id="10250478at2759"/>
<dbReference type="VEuPathDB" id="MicrosporidiaDB:HERIO_954"/>
<evidence type="ECO:0000259" key="11">
    <source>
        <dbReference type="Pfam" id="PF20974"/>
    </source>
</evidence>
<proteinExistence type="inferred from homology"/>
<dbReference type="VEuPathDB" id="MicrosporidiaDB:A0H76_208"/>
<keyword evidence="13" id="KW-1185">Reference proteome</keyword>
<accession>A0A1X0QBP3</accession>
<dbReference type="InterPro" id="IPR050132">
    <property type="entry name" value="Gln/Glu-tRNA_Ligase"/>
</dbReference>
<dbReference type="InterPro" id="IPR049437">
    <property type="entry name" value="tRNA-synt_1c_C2"/>
</dbReference>
<keyword evidence="6 9" id="KW-0648">Protein biosynthesis</keyword>
<gene>
    <name evidence="12" type="primary">SYQ</name>
    <name evidence="12" type="ORF">HERIO_954</name>
</gene>
<dbReference type="Pfam" id="PF20974">
    <property type="entry name" value="tRNA-synt_1c_C2"/>
    <property type="match status" value="1"/>
</dbReference>
<dbReference type="InterPro" id="IPR014729">
    <property type="entry name" value="Rossmann-like_a/b/a_fold"/>
</dbReference>
<dbReference type="GO" id="GO:0005524">
    <property type="term" value="F:ATP binding"/>
    <property type="evidence" value="ECO:0007669"/>
    <property type="project" value="UniProtKB-KW"/>
</dbReference>
<dbReference type="GO" id="GO:0004819">
    <property type="term" value="F:glutamine-tRNA ligase activity"/>
    <property type="evidence" value="ECO:0007669"/>
    <property type="project" value="UniProtKB-EC"/>
</dbReference>
<evidence type="ECO:0000313" key="13">
    <source>
        <dbReference type="Proteomes" id="UP000192356"/>
    </source>
</evidence>
<dbReference type="SUPFAM" id="SSF50715">
    <property type="entry name" value="Ribosomal protein L25-like"/>
    <property type="match status" value="1"/>
</dbReference>
<dbReference type="Proteomes" id="UP000192356">
    <property type="component" value="Unassembled WGS sequence"/>
</dbReference>
<evidence type="ECO:0000256" key="5">
    <source>
        <dbReference type="ARBA" id="ARBA00022840"/>
    </source>
</evidence>
<reference evidence="12 13" key="1">
    <citation type="journal article" date="2017" name="Environ. Microbiol.">
        <title>Decay of the glycolytic pathway and adaptation to intranuclear parasitism within Enterocytozoonidae microsporidia.</title>
        <authorList>
            <person name="Wiredu Boakye D."/>
            <person name="Jaroenlak P."/>
            <person name="Prachumwat A."/>
            <person name="Williams T.A."/>
            <person name="Bateman K.S."/>
            <person name="Itsathitphaisarn O."/>
            <person name="Sritunyalucksana K."/>
            <person name="Paszkiewicz K.H."/>
            <person name="Moore K.A."/>
            <person name="Stentiford G.D."/>
            <person name="Williams B.A."/>
        </authorList>
    </citation>
    <scope>NUCLEOTIDE SEQUENCE [LARGE SCALE GENOMIC DNA]</scope>
    <source>
        <strain evidence="12 13">GB1</strain>
    </source>
</reference>
<keyword evidence="7 9" id="KW-0030">Aminoacyl-tRNA synthetase</keyword>
<evidence type="ECO:0000256" key="8">
    <source>
        <dbReference type="ARBA" id="ARBA00048270"/>
    </source>
</evidence>
<dbReference type="PANTHER" id="PTHR43097:SF4">
    <property type="entry name" value="GLUTAMINE--TRNA LIGASE"/>
    <property type="match status" value="1"/>
</dbReference>
<dbReference type="Gene3D" id="3.40.50.620">
    <property type="entry name" value="HUPs"/>
    <property type="match status" value="1"/>
</dbReference>
<dbReference type="AlphaFoldDB" id="A0A1X0QBP3"/>
<dbReference type="PRINTS" id="PR00987">
    <property type="entry name" value="TRNASYNTHGLU"/>
</dbReference>
<dbReference type="InterPro" id="IPR000924">
    <property type="entry name" value="Glu/Gln-tRNA-synth"/>
</dbReference>
<dbReference type="EMBL" id="LVKB01000037">
    <property type="protein sequence ID" value="ORD97178.1"/>
    <property type="molecule type" value="Genomic_DNA"/>
</dbReference>
<organism evidence="12 13">
    <name type="scientific">Hepatospora eriocheir</name>
    <dbReference type="NCBI Taxonomy" id="1081669"/>
    <lineage>
        <taxon>Eukaryota</taxon>
        <taxon>Fungi</taxon>
        <taxon>Fungi incertae sedis</taxon>
        <taxon>Microsporidia</taxon>
        <taxon>Hepatosporidae</taxon>
        <taxon>Hepatospora</taxon>
    </lineage>
</organism>
<comment type="caution">
    <text evidence="12">The sequence shown here is derived from an EMBL/GenBank/DDBJ whole genome shotgun (WGS) entry which is preliminary data.</text>
</comment>
<dbReference type="InterPro" id="IPR020058">
    <property type="entry name" value="Glu/Gln-tRNA-synth_Ib_cat-dom"/>
</dbReference>
<dbReference type="Gene3D" id="2.40.240.10">
    <property type="entry name" value="Ribosomal Protein L25, Chain P"/>
    <property type="match status" value="2"/>
</dbReference>
<evidence type="ECO:0000256" key="2">
    <source>
        <dbReference type="ARBA" id="ARBA00012836"/>
    </source>
</evidence>
<sequence>MNKEQIKELLKDIQLDEGKIDNVIKKQHAVDNIKTISDLNYQMTKLQYSLCCSAPKKVDIRLIAKLINEGLVKHESILKGLIKEDFKSEDKAKEFIKQNDFSEEEILKKIQKLKDEYVSQNLIIKQMRNSMPYIDFKIVMDSLKDYNVKEEVKNENKRDWLSEGLLLNLKSPKDNKQVTNKLLNDHLARTKGVVVTRFPPEPNGSLHIGHAFAINLSFEYAKKFGGYTYLRFDDTNPRNESEELTNNIIKDVEWLGFIPYKITASSDHFEEMIEMSKKLIKKNKAYICFLDGEELKRRRMKFQEERDKGNFDPSILSPYRMTPTKVNLEEFEKMLQGKYAEGKACLRFKMDLESKNPLMLDLVGARVIDMEHHRRKKNFMVYPTYEFALCVADSLEDVTHSFCSREFFTRQESYHWLLRELELYEPVQWEFRRLNLSNTILSKRKLNALGLSFDDPRCYSIAGMRRRGIPPSAINKFVQSVGITISDTIIDVKIFESFIFTELFKTSKTTSCITDPIKIYLNCEKQSLYDYFKISSKVIYIDGSDFMEKPTDDFMRLTPYNSVGLIGLGEIKFKKFENDGIRCDFISVKSEVFSKPKKFIQWIYNLDFKVELRMYSSLFKSFNPEEVGYLNDIDLENSLKVVDGYCNSEILESKPEDSYQFIRKGFFCCDKDSDFDKKKLVFNKTLGLKNFK</sequence>
<dbReference type="PANTHER" id="PTHR43097">
    <property type="entry name" value="GLUTAMINE-TRNA LIGASE"/>
    <property type="match status" value="1"/>
</dbReference>
<dbReference type="GO" id="GO:0006425">
    <property type="term" value="P:glutaminyl-tRNA aminoacylation"/>
    <property type="evidence" value="ECO:0007669"/>
    <property type="project" value="TreeGrafter"/>
</dbReference>
<keyword evidence="5 9" id="KW-0067">ATP-binding</keyword>
<protein>
    <recommendedName>
        <fullName evidence="2">glutamine--tRNA ligase</fullName>
        <ecNumber evidence="2">6.1.1.18</ecNumber>
    </recommendedName>
</protein>
<dbReference type="GO" id="GO:0005829">
    <property type="term" value="C:cytosol"/>
    <property type="evidence" value="ECO:0007669"/>
    <property type="project" value="TreeGrafter"/>
</dbReference>
<keyword evidence="3 9" id="KW-0436">Ligase</keyword>
<feature type="domain" description="tRNA synthetases class I (E and Q) anti-codon binding" evidence="11">
    <location>
        <begin position="599"/>
        <end position="670"/>
    </location>
</feature>
<evidence type="ECO:0000256" key="3">
    <source>
        <dbReference type="ARBA" id="ARBA00022598"/>
    </source>
</evidence>
<dbReference type="PROSITE" id="PS00178">
    <property type="entry name" value="AA_TRNA_LIGASE_I"/>
    <property type="match status" value="1"/>
</dbReference>
<dbReference type="EC" id="6.1.1.18" evidence="2"/>
<comment type="similarity">
    <text evidence="1 9">Belongs to the class-I aminoacyl-tRNA synthetase family.</text>
</comment>
<keyword evidence="4 9" id="KW-0547">Nucleotide-binding</keyword>
<dbReference type="InterPro" id="IPR020056">
    <property type="entry name" value="Rbsml_bL25/Gln-tRNA_synth_N"/>
</dbReference>
<evidence type="ECO:0000256" key="1">
    <source>
        <dbReference type="ARBA" id="ARBA00005594"/>
    </source>
</evidence>
<comment type="catalytic activity">
    <reaction evidence="8">
        <text>tRNA(Gln) + L-glutamine + ATP = L-glutaminyl-tRNA(Gln) + AMP + diphosphate</text>
        <dbReference type="Rhea" id="RHEA:20121"/>
        <dbReference type="Rhea" id="RHEA-COMP:9662"/>
        <dbReference type="Rhea" id="RHEA-COMP:9681"/>
        <dbReference type="ChEBI" id="CHEBI:30616"/>
        <dbReference type="ChEBI" id="CHEBI:33019"/>
        <dbReference type="ChEBI" id="CHEBI:58359"/>
        <dbReference type="ChEBI" id="CHEBI:78442"/>
        <dbReference type="ChEBI" id="CHEBI:78521"/>
        <dbReference type="ChEBI" id="CHEBI:456215"/>
        <dbReference type="EC" id="6.1.1.18"/>
    </reaction>
</comment>
<evidence type="ECO:0000259" key="10">
    <source>
        <dbReference type="Pfam" id="PF00749"/>
    </source>
</evidence>
<evidence type="ECO:0000256" key="4">
    <source>
        <dbReference type="ARBA" id="ARBA00022741"/>
    </source>
</evidence>
<evidence type="ECO:0000256" key="6">
    <source>
        <dbReference type="ARBA" id="ARBA00022917"/>
    </source>
</evidence>
<evidence type="ECO:0000256" key="7">
    <source>
        <dbReference type="ARBA" id="ARBA00023146"/>
    </source>
</evidence>
<dbReference type="SUPFAM" id="SSF52374">
    <property type="entry name" value="Nucleotidylyl transferase"/>
    <property type="match status" value="1"/>
</dbReference>
<feature type="domain" description="Glutamyl/glutaminyl-tRNA synthetase class Ib catalytic" evidence="10">
    <location>
        <begin position="194"/>
        <end position="502"/>
    </location>
</feature>
<dbReference type="InterPro" id="IPR001412">
    <property type="entry name" value="aa-tRNA-synth_I_CS"/>
</dbReference>
<dbReference type="Pfam" id="PF00749">
    <property type="entry name" value="tRNA-synt_1c"/>
    <property type="match status" value="1"/>
</dbReference>